<name>A0AAD3TVN2_9TREE</name>
<comment type="caution">
    <text evidence="1">The sequence shown here is derived from an EMBL/GenBank/DDBJ whole genome shotgun (WGS) entry which is preliminary data.</text>
</comment>
<dbReference type="SUPFAM" id="SSF51735">
    <property type="entry name" value="NAD(P)-binding Rossmann-fold domains"/>
    <property type="match status" value="1"/>
</dbReference>
<dbReference type="PANTHER" id="PTHR43162">
    <property type="match status" value="1"/>
</dbReference>
<dbReference type="PANTHER" id="PTHR43162:SF1">
    <property type="entry name" value="PRESTALK A DIFFERENTIATION PROTEIN A"/>
    <property type="match status" value="1"/>
</dbReference>
<gene>
    <name evidence="1" type="ORF">CspeluHIS016_0402250</name>
</gene>
<dbReference type="AlphaFoldDB" id="A0AAD3TVN2"/>
<dbReference type="Gene3D" id="3.90.25.10">
    <property type="entry name" value="UDP-galactose 4-epimerase, domain 1"/>
    <property type="match status" value="1"/>
</dbReference>
<organism evidence="1 2">
    <name type="scientific">Cutaneotrichosporon spelunceum</name>
    <dbReference type="NCBI Taxonomy" id="1672016"/>
    <lineage>
        <taxon>Eukaryota</taxon>
        <taxon>Fungi</taxon>
        <taxon>Dikarya</taxon>
        <taxon>Basidiomycota</taxon>
        <taxon>Agaricomycotina</taxon>
        <taxon>Tremellomycetes</taxon>
        <taxon>Trichosporonales</taxon>
        <taxon>Trichosporonaceae</taxon>
        <taxon>Cutaneotrichosporon</taxon>
    </lineage>
</organism>
<sequence>MASKVPLTIVVAGATASSESAQALGALPGVTVVEKDWKMVDEAWLREQRAGGDLRAFIASHNGISQFTDEGLFLAACLAAGVEYVVRISTTQSVVGPDSVAYYGRSHWAAEAMLATPEFKAMKWTSLQPNVFTQQLASGVVAWLAQYRTTGRKGPFKIMLDGKAGVAAVDCNEVGALAARLLALSSDNVQTHTGQKYVVVGPSNVSGGEVVALLEKHAGTTVDEIEFRDVSWAPYLGKMIGLPENVIPSLARAPSTGYEGACSVEQSPCSPGVVKLGAPVNGALEMIDAALADV</sequence>
<dbReference type="Proteomes" id="UP001222932">
    <property type="component" value="Unassembled WGS sequence"/>
</dbReference>
<evidence type="ECO:0000313" key="2">
    <source>
        <dbReference type="Proteomes" id="UP001222932"/>
    </source>
</evidence>
<accession>A0AAD3TVN2</accession>
<keyword evidence="2" id="KW-1185">Reference proteome</keyword>
<dbReference type="InterPro" id="IPR051604">
    <property type="entry name" value="Ergot_Alk_Oxidoreductase"/>
</dbReference>
<dbReference type="EMBL" id="BTCM01000004">
    <property type="protein sequence ID" value="GMK57391.1"/>
    <property type="molecule type" value="Genomic_DNA"/>
</dbReference>
<dbReference type="InterPro" id="IPR036291">
    <property type="entry name" value="NAD(P)-bd_dom_sf"/>
</dbReference>
<evidence type="ECO:0000313" key="1">
    <source>
        <dbReference type="EMBL" id="GMK57391.1"/>
    </source>
</evidence>
<proteinExistence type="predicted"/>
<dbReference type="Gene3D" id="3.40.50.720">
    <property type="entry name" value="NAD(P)-binding Rossmann-like Domain"/>
    <property type="match status" value="1"/>
</dbReference>
<reference evidence="1" key="1">
    <citation type="journal article" date="2023" name="BMC Genomics">
        <title>Chromosome-level genome assemblies of Cutaneotrichosporon spp. (Trichosporonales, Basidiomycota) reveal imbalanced evolution between nucleotide sequences and chromosome synteny.</title>
        <authorList>
            <person name="Kobayashi Y."/>
            <person name="Kayamori A."/>
            <person name="Aoki K."/>
            <person name="Shiwa Y."/>
            <person name="Matsutani M."/>
            <person name="Fujita N."/>
            <person name="Sugita T."/>
            <person name="Iwasaki W."/>
            <person name="Tanaka N."/>
            <person name="Takashima M."/>
        </authorList>
    </citation>
    <scope>NUCLEOTIDE SEQUENCE</scope>
    <source>
        <strain evidence="1">HIS016</strain>
    </source>
</reference>
<evidence type="ECO:0008006" key="3">
    <source>
        <dbReference type="Google" id="ProtNLM"/>
    </source>
</evidence>
<protein>
    <recommendedName>
        <fullName evidence="3">NmrA-like domain-containing protein</fullName>
    </recommendedName>
</protein>
<reference evidence="1" key="2">
    <citation type="submission" date="2023-06" db="EMBL/GenBank/DDBJ databases">
        <authorList>
            <person name="Kobayashi Y."/>
            <person name="Kayamori A."/>
            <person name="Aoki K."/>
            <person name="Shiwa Y."/>
            <person name="Fujita N."/>
            <person name="Sugita T."/>
            <person name="Iwasaki W."/>
            <person name="Tanaka N."/>
            <person name="Takashima M."/>
        </authorList>
    </citation>
    <scope>NUCLEOTIDE SEQUENCE</scope>
    <source>
        <strain evidence="1">HIS016</strain>
    </source>
</reference>